<name>A0A0A8Z7U6_ARUDO</name>
<reference evidence="1" key="2">
    <citation type="journal article" date="2015" name="Data Brief">
        <title>Shoot transcriptome of the giant reed, Arundo donax.</title>
        <authorList>
            <person name="Barrero R.A."/>
            <person name="Guerrero F.D."/>
            <person name="Moolhuijzen P."/>
            <person name="Goolsby J.A."/>
            <person name="Tidwell J."/>
            <person name="Bellgard S.E."/>
            <person name="Bellgard M.I."/>
        </authorList>
    </citation>
    <scope>NUCLEOTIDE SEQUENCE</scope>
    <source>
        <tissue evidence="1">Shoot tissue taken approximately 20 cm above the soil surface</tissue>
    </source>
</reference>
<dbReference type="EMBL" id="GBRH01265075">
    <property type="protein sequence ID" value="JAD32820.1"/>
    <property type="molecule type" value="Transcribed_RNA"/>
</dbReference>
<dbReference type="AlphaFoldDB" id="A0A0A8Z7U6"/>
<evidence type="ECO:0000313" key="1">
    <source>
        <dbReference type="EMBL" id="JAD32820.1"/>
    </source>
</evidence>
<proteinExistence type="predicted"/>
<sequence>MTHGVALASTQQALAILKSHYPQADIAGLTEGFAPGCSKEAALQLINDVKVDTAKLASNIHLPTYHQDPPR</sequence>
<reference evidence="1" key="1">
    <citation type="submission" date="2014-09" db="EMBL/GenBank/DDBJ databases">
        <authorList>
            <person name="Magalhaes I.L.F."/>
            <person name="Oliveira U."/>
            <person name="Santos F.R."/>
            <person name="Vidigal T.H.D.A."/>
            <person name="Brescovit A.D."/>
            <person name="Santos A.J."/>
        </authorList>
    </citation>
    <scope>NUCLEOTIDE SEQUENCE</scope>
    <source>
        <tissue evidence="1">Shoot tissue taken approximately 20 cm above the soil surface</tissue>
    </source>
</reference>
<accession>A0A0A8Z7U6</accession>
<protein>
    <submittedName>
        <fullName evidence="1">Uncharacterized protein</fullName>
    </submittedName>
</protein>
<organism evidence="1">
    <name type="scientific">Arundo donax</name>
    <name type="common">Giant reed</name>
    <name type="synonym">Donax arundinaceus</name>
    <dbReference type="NCBI Taxonomy" id="35708"/>
    <lineage>
        <taxon>Eukaryota</taxon>
        <taxon>Viridiplantae</taxon>
        <taxon>Streptophyta</taxon>
        <taxon>Embryophyta</taxon>
        <taxon>Tracheophyta</taxon>
        <taxon>Spermatophyta</taxon>
        <taxon>Magnoliopsida</taxon>
        <taxon>Liliopsida</taxon>
        <taxon>Poales</taxon>
        <taxon>Poaceae</taxon>
        <taxon>PACMAD clade</taxon>
        <taxon>Arundinoideae</taxon>
        <taxon>Arundineae</taxon>
        <taxon>Arundo</taxon>
    </lineage>
</organism>